<dbReference type="PANTHER" id="PTHR42693:SF53">
    <property type="entry name" value="ENDO-4-O-SULFATASE"/>
    <property type="match status" value="1"/>
</dbReference>
<evidence type="ECO:0000313" key="6">
    <source>
        <dbReference type="EnsemblProtists" id="EOD27157"/>
    </source>
</evidence>
<proteinExistence type="inferred from homology"/>
<organism evidence="6 7">
    <name type="scientific">Emiliania huxleyi (strain CCMP1516)</name>
    <dbReference type="NCBI Taxonomy" id="280463"/>
    <lineage>
        <taxon>Eukaryota</taxon>
        <taxon>Haptista</taxon>
        <taxon>Haptophyta</taxon>
        <taxon>Prymnesiophyceae</taxon>
        <taxon>Isochrysidales</taxon>
        <taxon>Noelaerhabdaceae</taxon>
        <taxon>Emiliania</taxon>
    </lineage>
</organism>
<dbReference type="GO" id="GO:0046872">
    <property type="term" value="F:metal ion binding"/>
    <property type="evidence" value="ECO:0007669"/>
    <property type="project" value="UniProtKB-KW"/>
</dbReference>
<dbReference type="GeneID" id="17272703"/>
<keyword evidence="3" id="KW-0378">Hydrolase</keyword>
<reference evidence="7" key="1">
    <citation type="journal article" date="2013" name="Nature">
        <title>Pan genome of the phytoplankton Emiliania underpins its global distribution.</title>
        <authorList>
            <person name="Read B.A."/>
            <person name="Kegel J."/>
            <person name="Klute M.J."/>
            <person name="Kuo A."/>
            <person name="Lefebvre S.C."/>
            <person name="Maumus F."/>
            <person name="Mayer C."/>
            <person name="Miller J."/>
            <person name="Monier A."/>
            <person name="Salamov A."/>
            <person name="Young J."/>
            <person name="Aguilar M."/>
            <person name="Claverie J.M."/>
            <person name="Frickenhaus S."/>
            <person name="Gonzalez K."/>
            <person name="Herman E.K."/>
            <person name="Lin Y.C."/>
            <person name="Napier J."/>
            <person name="Ogata H."/>
            <person name="Sarno A.F."/>
            <person name="Shmutz J."/>
            <person name="Schroeder D."/>
            <person name="de Vargas C."/>
            <person name="Verret F."/>
            <person name="von Dassow P."/>
            <person name="Valentin K."/>
            <person name="Van de Peer Y."/>
            <person name="Wheeler G."/>
            <person name="Dacks J.B."/>
            <person name="Delwiche C.F."/>
            <person name="Dyhrman S.T."/>
            <person name="Glockner G."/>
            <person name="John U."/>
            <person name="Richards T."/>
            <person name="Worden A.Z."/>
            <person name="Zhang X."/>
            <person name="Grigoriev I.V."/>
            <person name="Allen A.E."/>
            <person name="Bidle K."/>
            <person name="Borodovsky M."/>
            <person name="Bowler C."/>
            <person name="Brownlee C."/>
            <person name="Cock J.M."/>
            <person name="Elias M."/>
            <person name="Gladyshev V.N."/>
            <person name="Groth M."/>
            <person name="Guda C."/>
            <person name="Hadaegh A."/>
            <person name="Iglesias-Rodriguez M.D."/>
            <person name="Jenkins J."/>
            <person name="Jones B.M."/>
            <person name="Lawson T."/>
            <person name="Leese F."/>
            <person name="Lindquist E."/>
            <person name="Lobanov A."/>
            <person name="Lomsadze A."/>
            <person name="Malik S.B."/>
            <person name="Marsh M.E."/>
            <person name="Mackinder L."/>
            <person name="Mock T."/>
            <person name="Mueller-Roeber B."/>
            <person name="Pagarete A."/>
            <person name="Parker M."/>
            <person name="Probert I."/>
            <person name="Quesneville H."/>
            <person name="Raines C."/>
            <person name="Rensing S.A."/>
            <person name="Riano-Pachon D.M."/>
            <person name="Richier S."/>
            <person name="Rokitta S."/>
            <person name="Shiraiwa Y."/>
            <person name="Soanes D.M."/>
            <person name="van der Giezen M."/>
            <person name="Wahlund T.M."/>
            <person name="Williams B."/>
            <person name="Wilson W."/>
            <person name="Wolfe G."/>
            <person name="Wurch L.L."/>
        </authorList>
    </citation>
    <scope>NUCLEOTIDE SEQUENCE</scope>
</reference>
<dbReference type="InterPro" id="IPR024607">
    <property type="entry name" value="Sulfatase_CS"/>
</dbReference>
<dbReference type="HOGENOM" id="CLU_437112_0_0_1"/>
<comment type="similarity">
    <text evidence="1">Belongs to the sulfatase family.</text>
</comment>
<keyword evidence="4" id="KW-0106">Calcium</keyword>
<dbReference type="InterPro" id="IPR050738">
    <property type="entry name" value="Sulfatase"/>
</dbReference>
<dbReference type="KEGG" id="ehx:EMIHUDRAFT_205111"/>
<dbReference type="Gene3D" id="3.40.720.10">
    <property type="entry name" value="Alkaline Phosphatase, subunit A"/>
    <property type="match status" value="1"/>
</dbReference>
<reference evidence="6" key="2">
    <citation type="submission" date="2024-10" db="UniProtKB">
        <authorList>
            <consortium name="EnsemblProtists"/>
        </authorList>
    </citation>
    <scope>IDENTIFICATION</scope>
</reference>
<evidence type="ECO:0000256" key="3">
    <source>
        <dbReference type="ARBA" id="ARBA00022801"/>
    </source>
</evidence>
<dbReference type="Proteomes" id="UP000013827">
    <property type="component" value="Unassembled WGS sequence"/>
</dbReference>
<evidence type="ECO:0000313" key="7">
    <source>
        <dbReference type="Proteomes" id="UP000013827"/>
    </source>
</evidence>
<evidence type="ECO:0000256" key="2">
    <source>
        <dbReference type="ARBA" id="ARBA00022723"/>
    </source>
</evidence>
<protein>
    <recommendedName>
        <fullName evidence="5">Sulfatase N-terminal domain-containing protein</fullName>
    </recommendedName>
</protein>
<dbReference type="Pfam" id="PF00884">
    <property type="entry name" value="Sulfatase"/>
    <property type="match status" value="1"/>
</dbReference>
<dbReference type="PROSITE" id="PS00149">
    <property type="entry name" value="SULFATASE_2"/>
    <property type="match status" value="1"/>
</dbReference>
<dbReference type="PaxDb" id="2903-EOD27157"/>
<dbReference type="InterPro" id="IPR000917">
    <property type="entry name" value="Sulfatase_N"/>
</dbReference>
<accession>A0A0D3JUH2</accession>
<dbReference type="EnsemblProtists" id="EOD27157">
    <property type="protein sequence ID" value="EOD27157"/>
    <property type="gene ID" value="EMIHUDRAFT_205111"/>
</dbReference>
<keyword evidence="2" id="KW-0479">Metal-binding</keyword>
<feature type="domain" description="Sulfatase N-terminal" evidence="5">
    <location>
        <begin position="4"/>
        <end position="326"/>
    </location>
</feature>
<keyword evidence="7" id="KW-1185">Reference proteome</keyword>
<dbReference type="eggNOG" id="KOG3867">
    <property type="taxonomic scope" value="Eukaryota"/>
</dbReference>
<evidence type="ECO:0000256" key="1">
    <source>
        <dbReference type="ARBA" id="ARBA00008779"/>
    </source>
</evidence>
<dbReference type="GO" id="GO:0004065">
    <property type="term" value="F:arylsulfatase activity"/>
    <property type="evidence" value="ECO:0007669"/>
    <property type="project" value="TreeGrafter"/>
</dbReference>
<sequence length="626" mass="68866">MGGHVTSTLCTPSRWSALNGRFASRSQDLLNDYPAGGPGRPLTLSARPFLSIQWNTYLIEGDMTIAMALQDHGYLTGAVGKWHLGAPRLIYPYDPSPHYQDYELLERQNNLTREHCREFGFGVCDRVYRSNVGAVEVNNDIPFELKYHNLEWVTGGALAFLGQAERVKLPWFLYYAFTAPHGPPTRLSLNNPAYVTPLGIKYEGMTQQEWPQEHLQPRGTVYERALAAGVTDPDFQASTSSPAITWMDDAVETLMAKVDELGMREQTMTIYISDHQADVIGKGTCYWATNVPFIVNWPGTVAPAAGTELLAYHLDVFPTILDYAGVNAASLTPLPGPTTALVACGGGDANPQCHALGVLEKTVFLDEKYGVRCCSDTVRAAPWRQGADCAVWAESDAGFGPGGSTQCHRSSTFAEAEAICLAASARLCTAAEIHAGCTKTTGCALDGALIWTGDVTTPAPKPLHLDGKSLRPLLEGGPVNSAGKPEPWMWRRYILLEVFYTRAVVSWDGWKYLAKRFPPEVQALADQGIPVDHQGLPPEHRQYLRLFKGELPEHYPYYLDDDQLYHLYDGNTYLNESVNLYDSNAPDAVAALAKLETAMAEAHFADCCERTSAGHMRLRDASPQKE</sequence>
<dbReference type="InterPro" id="IPR017850">
    <property type="entry name" value="Alkaline_phosphatase_core_sf"/>
</dbReference>
<name>A0A0D3JUH2_EMIH1</name>
<dbReference type="SUPFAM" id="SSF53649">
    <property type="entry name" value="Alkaline phosphatase-like"/>
    <property type="match status" value="2"/>
</dbReference>
<dbReference type="RefSeq" id="XP_005779586.1">
    <property type="nucleotide sequence ID" value="XM_005779529.1"/>
</dbReference>
<dbReference type="PANTHER" id="PTHR42693">
    <property type="entry name" value="ARYLSULFATASE FAMILY MEMBER"/>
    <property type="match status" value="1"/>
</dbReference>
<dbReference type="AlphaFoldDB" id="A0A0D3JUH2"/>
<evidence type="ECO:0000259" key="5">
    <source>
        <dbReference type="Pfam" id="PF00884"/>
    </source>
</evidence>
<dbReference type="STRING" id="2903.R1CWR6"/>
<evidence type="ECO:0000256" key="4">
    <source>
        <dbReference type="ARBA" id="ARBA00022837"/>
    </source>
</evidence>